<dbReference type="PROSITE" id="PS50011">
    <property type="entry name" value="PROTEIN_KINASE_DOM"/>
    <property type="match status" value="1"/>
</dbReference>
<accession>A0A7J9LHN3</accession>
<organism evidence="16 17">
    <name type="scientific">Gossypium schwendimanii</name>
    <name type="common">Cotton</name>
    <dbReference type="NCBI Taxonomy" id="34291"/>
    <lineage>
        <taxon>Eukaryota</taxon>
        <taxon>Viridiplantae</taxon>
        <taxon>Streptophyta</taxon>
        <taxon>Embryophyta</taxon>
        <taxon>Tracheophyta</taxon>
        <taxon>Spermatophyta</taxon>
        <taxon>Magnoliopsida</taxon>
        <taxon>eudicotyledons</taxon>
        <taxon>Gunneridae</taxon>
        <taxon>Pentapetalae</taxon>
        <taxon>rosids</taxon>
        <taxon>malvids</taxon>
        <taxon>Malvales</taxon>
        <taxon>Malvaceae</taxon>
        <taxon>Malvoideae</taxon>
        <taxon>Gossypium</taxon>
    </lineage>
</organism>
<evidence type="ECO:0000256" key="8">
    <source>
        <dbReference type="ARBA" id="ARBA00022777"/>
    </source>
</evidence>
<dbReference type="OrthoDB" id="988962at2759"/>
<dbReference type="EMBL" id="JABFAF010000006">
    <property type="protein sequence ID" value="MBA0858332.1"/>
    <property type="molecule type" value="Genomic_DNA"/>
</dbReference>
<evidence type="ECO:0000256" key="2">
    <source>
        <dbReference type="ARBA" id="ARBA00012513"/>
    </source>
</evidence>
<dbReference type="GO" id="GO:0004674">
    <property type="term" value="F:protein serine/threonine kinase activity"/>
    <property type="evidence" value="ECO:0007669"/>
    <property type="project" value="UniProtKB-KW"/>
</dbReference>
<evidence type="ECO:0000259" key="15">
    <source>
        <dbReference type="PROSITE" id="PS50011"/>
    </source>
</evidence>
<feature type="domain" description="Protein kinase" evidence="15">
    <location>
        <begin position="1"/>
        <end position="224"/>
    </location>
</feature>
<dbReference type="EC" id="2.7.11.1" evidence="2"/>
<evidence type="ECO:0000256" key="13">
    <source>
        <dbReference type="ARBA" id="ARBA00047899"/>
    </source>
</evidence>
<dbReference type="Proteomes" id="UP000593576">
    <property type="component" value="Unassembled WGS sequence"/>
</dbReference>
<gene>
    <name evidence="16" type="ORF">Goshw_024276</name>
</gene>
<keyword evidence="12" id="KW-0325">Glycoprotein</keyword>
<evidence type="ECO:0000256" key="1">
    <source>
        <dbReference type="ARBA" id="ARBA00004479"/>
    </source>
</evidence>
<evidence type="ECO:0000256" key="6">
    <source>
        <dbReference type="ARBA" id="ARBA00022729"/>
    </source>
</evidence>
<keyword evidence="6" id="KW-0732">Signal</keyword>
<evidence type="ECO:0000256" key="12">
    <source>
        <dbReference type="ARBA" id="ARBA00023180"/>
    </source>
</evidence>
<proteinExistence type="predicted"/>
<comment type="catalytic activity">
    <reaction evidence="14">
        <text>L-seryl-[protein] + ATP = O-phospho-L-seryl-[protein] + ADP + H(+)</text>
        <dbReference type="Rhea" id="RHEA:17989"/>
        <dbReference type="Rhea" id="RHEA-COMP:9863"/>
        <dbReference type="Rhea" id="RHEA-COMP:11604"/>
        <dbReference type="ChEBI" id="CHEBI:15378"/>
        <dbReference type="ChEBI" id="CHEBI:29999"/>
        <dbReference type="ChEBI" id="CHEBI:30616"/>
        <dbReference type="ChEBI" id="CHEBI:83421"/>
        <dbReference type="ChEBI" id="CHEBI:456216"/>
        <dbReference type="EC" id="2.7.11.1"/>
    </reaction>
</comment>
<dbReference type="Gene3D" id="1.10.510.10">
    <property type="entry name" value="Transferase(Phosphotransferase) domain 1"/>
    <property type="match status" value="1"/>
</dbReference>
<evidence type="ECO:0000256" key="7">
    <source>
        <dbReference type="ARBA" id="ARBA00022741"/>
    </source>
</evidence>
<dbReference type="InterPro" id="IPR000719">
    <property type="entry name" value="Prot_kinase_dom"/>
</dbReference>
<keyword evidence="9" id="KW-0067">ATP-binding</keyword>
<dbReference type="GO" id="GO:0005524">
    <property type="term" value="F:ATP binding"/>
    <property type="evidence" value="ECO:0007669"/>
    <property type="project" value="UniProtKB-KW"/>
</dbReference>
<dbReference type="GO" id="GO:0016020">
    <property type="term" value="C:membrane"/>
    <property type="evidence" value="ECO:0007669"/>
    <property type="project" value="UniProtKB-SubCell"/>
</dbReference>
<keyword evidence="11" id="KW-0472">Membrane</keyword>
<reference evidence="16 17" key="1">
    <citation type="journal article" date="2019" name="Genome Biol. Evol.">
        <title>Insights into the evolution of the New World diploid cottons (Gossypium, subgenus Houzingenia) based on genome sequencing.</title>
        <authorList>
            <person name="Grover C.E."/>
            <person name="Arick M.A. 2nd"/>
            <person name="Thrash A."/>
            <person name="Conover J.L."/>
            <person name="Sanders W.S."/>
            <person name="Peterson D.G."/>
            <person name="Frelichowski J.E."/>
            <person name="Scheffler J.A."/>
            <person name="Scheffler B.E."/>
            <person name="Wendel J.F."/>
        </authorList>
    </citation>
    <scope>NUCLEOTIDE SEQUENCE [LARGE SCALE GENOMIC DNA]</scope>
    <source>
        <strain evidence="16">1</strain>
        <tissue evidence="16">Leaf</tissue>
    </source>
</reference>
<dbReference type="SUPFAM" id="SSF56112">
    <property type="entry name" value="Protein kinase-like (PK-like)"/>
    <property type="match status" value="1"/>
</dbReference>
<name>A0A7J9LHN3_GOSSC</name>
<dbReference type="InterPro" id="IPR011009">
    <property type="entry name" value="Kinase-like_dom_sf"/>
</dbReference>
<evidence type="ECO:0000256" key="4">
    <source>
        <dbReference type="ARBA" id="ARBA00022679"/>
    </source>
</evidence>
<evidence type="ECO:0000256" key="3">
    <source>
        <dbReference type="ARBA" id="ARBA00022527"/>
    </source>
</evidence>
<keyword evidence="10" id="KW-1133">Transmembrane helix</keyword>
<evidence type="ECO:0000313" key="16">
    <source>
        <dbReference type="EMBL" id="MBA0858332.1"/>
    </source>
</evidence>
<keyword evidence="3" id="KW-0723">Serine/threonine-protein kinase</keyword>
<evidence type="ECO:0000256" key="14">
    <source>
        <dbReference type="ARBA" id="ARBA00048679"/>
    </source>
</evidence>
<protein>
    <recommendedName>
        <fullName evidence="2">non-specific serine/threonine protein kinase</fullName>
        <ecNumber evidence="2">2.7.11.1</ecNumber>
    </recommendedName>
</protein>
<evidence type="ECO:0000256" key="9">
    <source>
        <dbReference type="ARBA" id="ARBA00022840"/>
    </source>
</evidence>
<keyword evidence="7" id="KW-0547">Nucleotide-binding</keyword>
<evidence type="ECO:0000256" key="5">
    <source>
        <dbReference type="ARBA" id="ARBA00022692"/>
    </source>
</evidence>
<comment type="caution">
    <text evidence="16">The sequence shown here is derived from an EMBL/GenBank/DDBJ whole genome shotgun (WGS) entry which is preliminary data.</text>
</comment>
<comment type="catalytic activity">
    <reaction evidence="13">
        <text>L-threonyl-[protein] + ATP = O-phospho-L-threonyl-[protein] + ADP + H(+)</text>
        <dbReference type="Rhea" id="RHEA:46608"/>
        <dbReference type="Rhea" id="RHEA-COMP:11060"/>
        <dbReference type="Rhea" id="RHEA-COMP:11605"/>
        <dbReference type="ChEBI" id="CHEBI:15378"/>
        <dbReference type="ChEBI" id="CHEBI:30013"/>
        <dbReference type="ChEBI" id="CHEBI:30616"/>
        <dbReference type="ChEBI" id="CHEBI:61977"/>
        <dbReference type="ChEBI" id="CHEBI:456216"/>
        <dbReference type="EC" id="2.7.11.1"/>
    </reaction>
</comment>
<dbReference type="InterPro" id="IPR045874">
    <property type="entry name" value="LRK10/LRL21-25-like"/>
</dbReference>
<evidence type="ECO:0000256" key="11">
    <source>
        <dbReference type="ARBA" id="ARBA00023136"/>
    </source>
</evidence>
<dbReference type="Pfam" id="PF00069">
    <property type="entry name" value="Pkinase"/>
    <property type="match status" value="1"/>
</dbReference>
<feature type="non-terminal residue" evidence="16">
    <location>
        <position position="224"/>
    </location>
</feature>
<dbReference type="AlphaFoldDB" id="A0A7J9LHN3"/>
<keyword evidence="8" id="KW-0418">Kinase</keyword>
<dbReference type="PANTHER" id="PTHR27009">
    <property type="entry name" value="RUST RESISTANCE KINASE LR10-RELATED"/>
    <property type="match status" value="1"/>
</dbReference>
<comment type="subcellular location">
    <subcellularLocation>
        <location evidence="1">Membrane</location>
        <topology evidence="1">Single-pass type I membrane protein</topology>
    </subcellularLocation>
</comment>
<evidence type="ECO:0000256" key="10">
    <source>
        <dbReference type="ARBA" id="ARBA00022989"/>
    </source>
</evidence>
<keyword evidence="17" id="KW-1185">Reference proteome</keyword>
<evidence type="ECO:0000313" key="17">
    <source>
        <dbReference type="Proteomes" id="UP000593576"/>
    </source>
</evidence>
<sequence>SAYKGKLLDGHLVAVKVLNTTKGNGQEFINEVKIALIYEFMPNGSLEIFIYKEVTMKDRQHLSLEKLFEIVIGIARGLEYLHRGCNTQILHFDIKPHKILLDNKFLPKIVDFRLAKLCTMKESIVSMLEARGTISYIAPEFFCRNIRGVSHKSDVYSYGMMVLEMVGGRKNINVGVSQTSEIYYPHWIYGYVVQGNTKPQLLGLKNIEETKIARKMILVRLGCM</sequence>
<dbReference type="FunFam" id="1.10.510.10:FF:001023">
    <property type="entry name" value="Os07g0541700 protein"/>
    <property type="match status" value="1"/>
</dbReference>
<keyword evidence="5" id="KW-0812">Transmembrane</keyword>
<keyword evidence="4" id="KW-0808">Transferase</keyword>